<accession>A0A9X6NIL7</accession>
<protein>
    <recommendedName>
        <fullName evidence="3">DDE Tnp4 domain-containing protein</fullName>
    </recommendedName>
</protein>
<keyword evidence="5" id="KW-1185">Reference proteome</keyword>
<organism evidence="4 5">
    <name type="scientific">Hypsibius exemplaris</name>
    <name type="common">Freshwater tardigrade</name>
    <dbReference type="NCBI Taxonomy" id="2072580"/>
    <lineage>
        <taxon>Eukaryota</taxon>
        <taxon>Metazoa</taxon>
        <taxon>Ecdysozoa</taxon>
        <taxon>Tardigrada</taxon>
        <taxon>Eutardigrada</taxon>
        <taxon>Parachela</taxon>
        <taxon>Hypsibioidea</taxon>
        <taxon>Hypsibiidae</taxon>
        <taxon>Hypsibius</taxon>
    </lineage>
</organism>
<dbReference type="GO" id="GO:0046872">
    <property type="term" value="F:metal ion binding"/>
    <property type="evidence" value="ECO:0007669"/>
    <property type="project" value="UniProtKB-KW"/>
</dbReference>
<proteinExistence type="predicted"/>
<evidence type="ECO:0000259" key="3">
    <source>
        <dbReference type="Pfam" id="PF13359"/>
    </source>
</evidence>
<dbReference type="EMBL" id="MTYJ01000437">
    <property type="protein sequence ID" value="OWA54655.1"/>
    <property type="molecule type" value="Genomic_DNA"/>
</dbReference>
<comment type="cofactor">
    <cofactor evidence="1">
        <name>a divalent metal cation</name>
        <dbReference type="ChEBI" id="CHEBI:60240"/>
    </cofactor>
</comment>
<evidence type="ECO:0000256" key="1">
    <source>
        <dbReference type="ARBA" id="ARBA00001968"/>
    </source>
</evidence>
<name>A0A9X6NIL7_HYPEX</name>
<dbReference type="Proteomes" id="UP000192578">
    <property type="component" value="Unassembled WGS sequence"/>
</dbReference>
<evidence type="ECO:0000256" key="2">
    <source>
        <dbReference type="ARBA" id="ARBA00022723"/>
    </source>
</evidence>
<dbReference type="AlphaFoldDB" id="A0A9X6NIL7"/>
<dbReference type="Pfam" id="PF13359">
    <property type="entry name" value="DDE_Tnp_4"/>
    <property type="match status" value="1"/>
</dbReference>
<dbReference type="OrthoDB" id="6609348at2759"/>
<sequence length="292" mass="32612">MICRLVFGDPSDDDLNSDLVLTAESVLHFISSFRYFGPRGPVPKSSDFFENVLPNLDGSRFKQEVRMSRDGFPKIIGLVAALPVFSNKSNVPQASIKKQLTVAFSRFGSHGYAAGFVKWSDTAEKNFIKGRILTKSGFPDCIGTVDGALMVLEYTPQLGDSDYFSHKSHYGITAIIVCDDTRRIRHANIGLCGSAHDNRVFDNSRLGKISKRFFDEEEYILADSANTTSTTVVASYKKPAALIPENDIFNKYHSSLKMTVEHCIGMVKSCCQSLRGMRSYISYVKDHQRIVY</sequence>
<reference evidence="5" key="1">
    <citation type="submission" date="2017-01" db="EMBL/GenBank/DDBJ databases">
        <title>Comparative genomics of anhydrobiosis in the tardigrade Hypsibius dujardini.</title>
        <authorList>
            <person name="Yoshida Y."/>
            <person name="Koutsovoulos G."/>
            <person name="Laetsch D."/>
            <person name="Stevens L."/>
            <person name="Kumar S."/>
            <person name="Horikawa D."/>
            <person name="Ishino K."/>
            <person name="Komine S."/>
            <person name="Tomita M."/>
            <person name="Blaxter M."/>
            <person name="Arakawa K."/>
        </authorList>
    </citation>
    <scope>NUCLEOTIDE SEQUENCE [LARGE SCALE GENOMIC DNA]</scope>
    <source>
        <strain evidence="5">Z151</strain>
    </source>
</reference>
<gene>
    <name evidence="4" type="ORF">BV898_19054</name>
</gene>
<keyword evidence="2" id="KW-0479">Metal-binding</keyword>
<comment type="caution">
    <text evidence="4">The sequence shown here is derived from an EMBL/GenBank/DDBJ whole genome shotgun (WGS) entry which is preliminary data.</text>
</comment>
<evidence type="ECO:0000313" key="5">
    <source>
        <dbReference type="Proteomes" id="UP000192578"/>
    </source>
</evidence>
<evidence type="ECO:0000313" key="4">
    <source>
        <dbReference type="EMBL" id="OWA54655.1"/>
    </source>
</evidence>
<dbReference type="InterPro" id="IPR027806">
    <property type="entry name" value="HARBI1_dom"/>
</dbReference>
<feature type="domain" description="DDE Tnp4" evidence="3">
    <location>
        <begin position="146"/>
        <end position="291"/>
    </location>
</feature>